<evidence type="ECO:0000313" key="1">
    <source>
        <dbReference type="EMBL" id="MET4759609.1"/>
    </source>
</evidence>
<accession>A0ABV2SPB3</accession>
<reference evidence="1 2" key="1">
    <citation type="submission" date="2024-06" db="EMBL/GenBank/DDBJ databases">
        <title>Genomic Encyclopedia of Type Strains, Phase V (KMG-V): Genome sequencing to study the core and pangenomes of soil and plant-associated prokaryotes.</title>
        <authorList>
            <person name="Whitman W."/>
        </authorList>
    </citation>
    <scope>NUCLEOTIDE SEQUENCE [LARGE SCALE GENOMIC DNA]</scope>
    <source>
        <strain evidence="1 2">NE40</strain>
    </source>
</reference>
<comment type="caution">
    <text evidence="1">The sequence shown here is derived from an EMBL/GenBank/DDBJ whole genome shotgun (WGS) entry which is preliminary data.</text>
</comment>
<sequence length="121" mass="13716">MNKTYRNKKILELLNAVGNDDLSNLGEYDDGVFKIEVRQHRPMGCAGVFYYKDRAIGNAGFRGYVISFIRNEDMPESGTFIHKTGFETDAEAINAMWESRHSLLGPRPAKRPTRQKSALTC</sequence>
<protein>
    <submittedName>
        <fullName evidence="1">Uncharacterized protein</fullName>
    </submittedName>
</protein>
<gene>
    <name evidence="1" type="ORF">V5J35_004928</name>
</gene>
<organism evidence="1 2">
    <name type="scientific">Endozoicomonas lisbonensis</name>
    <dbReference type="NCBI Taxonomy" id="3120522"/>
    <lineage>
        <taxon>Bacteria</taxon>
        <taxon>Pseudomonadati</taxon>
        <taxon>Pseudomonadota</taxon>
        <taxon>Gammaproteobacteria</taxon>
        <taxon>Oceanospirillales</taxon>
        <taxon>Endozoicomonadaceae</taxon>
        <taxon>Endozoicomonas</taxon>
    </lineage>
</organism>
<dbReference type="RefSeq" id="WP_354011417.1">
    <property type="nucleotide sequence ID" value="NZ_JBEWTA010000002.1"/>
</dbReference>
<dbReference type="EMBL" id="JBEWTB010000003">
    <property type="protein sequence ID" value="MET4759609.1"/>
    <property type="molecule type" value="Genomic_DNA"/>
</dbReference>
<name>A0ABV2SPB3_9GAMM</name>
<keyword evidence="2" id="KW-1185">Reference proteome</keyword>
<proteinExistence type="predicted"/>
<evidence type="ECO:0000313" key="2">
    <source>
        <dbReference type="Proteomes" id="UP001549366"/>
    </source>
</evidence>
<dbReference type="Proteomes" id="UP001549366">
    <property type="component" value="Unassembled WGS sequence"/>
</dbReference>